<comment type="caution">
    <text evidence="2">The sequence shown here is derived from an EMBL/GenBank/DDBJ whole genome shotgun (WGS) entry which is preliminary data.</text>
</comment>
<evidence type="ECO:0000313" key="2">
    <source>
        <dbReference type="EMBL" id="KAI9277189.1"/>
    </source>
</evidence>
<feature type="compositionally biased region" description="Low complexity" evidence="1">
    <location>
        <begin position="77"/>
        <end position="120"/>
    </location>
</feature>
<keyword evidence="3" id="KW-1185">Reference proteome</keyword>
<feature type="compositionally biased region" description="Basic residues" evidence="1">
    <location>
        <begin position="232"/>
        <end position="243"/>
    </location>
</feature>
<accession>A0AAD5PJE3</accession>
<feature type="compositionally biased region" description="Basic residues" evidence="1">
    <location>
        <begin position="1"/>
        <end position="13"/>
    </location>
</feature>
<feature type="region of interest" description="Disordered" evidence="1">
    <location>
        <begin position="229"/>
        <end position="248"/>
    </location>
</feature>
<dbReference type="GO" id="GO:0031146">
    <property type="term" value="P:SCF-dependent proteasomal ubiquitin-dependent protein catabolic process"/>
    <property type="evidence" value="ECO:0007669"/>
    <property type="project" value="TreeGrafter"/>
</dbReference>
<feature type="compositionally biased region" description="Low complexity" evidence="1">
    <location>
        <begin position="143"/>
        <end position="156"/>
    </location>
</feature>
<name>A0AAD5PJE3_9FUNG</name>
<dbReference type="PANTHER" id="PTHR13318">
    <property type="entry name" value="PARTNER OF PAIRED, ISOFORM B-RELATED"/>
    <property type="match status" value="1"/>
</dbReference>
<dbReference type="SUPFAM" id="SSF52047">
    <property type="entry name" value="RNI-like"/>
    <property type="match status" value="1"/>
</dbReference>
<reference evidence="2" key="2">
    <citation type="submission" date="2023-02" db="EMBL/GenBank/DDBJ databases">
        <authorList>
            <consortium name="DOE Joint Genome Institute"/>
            <person name="Mondo S.J."/>
            <person name="Chang Y."/>
            <person name="Wang Y."/>
            <person name="Ahrendt S."/>
            <person name="Andreopoulos W."/>
            <person name="Barry K."/>
            <person name="Beard J."/>
            <person name="Benny G.L."/>
            <person name="Blankenship S."/>
            <person name="Bonito G."/>
            <person name="Cuomo C."/>
            <person name="Desiro A."/>
            <person name="Gervers K.A."/>
            <person name="Hundley H."/>
            <person name="Kuo A."/>
            <person name="LaButti K."/>
            <person name="Lang B.F."/>
            <person name="Lipzen A."/>
            <person name="O'Donnell K."/>
            <person name="Pangilinan J."/>
            <person name="Reynolds N."/>
            <person name="Sandor L."/>
            <person name="Smith M.W."/>
            <person name="Tsang A."/>
            <person name="Grigoriev I.V."/>
            <person name="Stajich J.E."/>
            <person name="Spatafora J.W."/>
        </authorList>
    </citation>
    <scope>NUCLEOTIDE SEQUENCE</scope>
    <source>
        <strain evidence="2">RSA 2281</strain>
    </source>
</reference>
<gene>
    <name evidence="2" type="ORF">BDA99DRAFT_495096</name>
</gene>
<dbReference type="Proteomes" id="UP001209540">
    <property type="component" value="Unassembled WGS sequence"/>
</dbReference>
<protein>
    <recommendedName>
        <fullName evidence="4">RNI-like protein</fullName>
    </recommendedName>
</protein>
<dbReference type="AlphaFoldDB" id="A0AAD5PJE3"/>
<reference evidence="2" key="1">
    <citation type="journal article" date="2022" name="IScience">
        <title>Evolution of zygomycete secretomes and the origins of terrestrial fungal ecologies.</title>
        <authorList>
            <person name="Chang Y."/>
            <person name="Wang Y."/>
            <person name="Mondo S."/>
            <person name="Ahrendt S."/>
            <person name="Andreopoulos W."/>
            <person name="Barry K."/>
            <person name="Beard J."/>
            <person name="Benny G.L."/>
            <person name="Blankenship S."/>
            <person name="Bonito G."/>
            <person name="Cuomo C."/>
            <person name="Desiro A."/>
            <person name="Gervers K.A."/>
            <person name="Hundley H."/>
            <person name="Kuo A."/>
            <person name="LaButti K."/>
            <person name="Lang B.F."/>
            <person name="Lipzen A."/>
            <person name="O'Donnell K."/>
            <person name="Pangilinan J."/>
            <person name="Reynolds N."/>
            <person name="Sandor L."/>
            <person name="Smith M.E."/>
            <person name="Tsang A."/>
            <person name="Grigoriev I.V."/>
            <person name="Stajich J.E."/>
            <person name="Spatafora J.W."/>
        </authorList>
    </citation>
    <scope>NUCLEOTIDE SEQUENCE</scope>
    <source>
        <strain evidence="2">RSA 2281</strain>
    </source>
</reference>
<feature type="compositionally biased region" description="Acidic residues" evidence="1">
    <location>
        <begin position="166"/>
        <end position="176"/>
    </location>
</feature>
<evidence type="ECO:0000313" key="3">
    <source>
        <dbReference type="Proteomes" id="UP001209540"/>
    </source>
</evidence>
<feature type="region of interest" description="Disordered" evidence="1">
    <location>
        <begin position="1"/>
        <end position="129"/>
    </location>
</feature>
<evidence type="ECO:0000256" key="1">
    <source>
        <dbReference type="SAM" id="MobiDB-lite"/>
    </source>
</evidence>
<feature type="region of interest" description="Disordered" evidence="1">
    <location>
        <begin position="143"/>
        <end position="191"/>
    </location>
</feature>
<dbReference type="Gene3D" id="3.80.10.10">
    <property type="entry name" value="Ribonuclease Inhibitor"/>
    <property type="match status" value="2"/>
</dbReference>
<organism evidence="2 3">
    <name type="scientific">Phascolomyces articulosus</name>
    <dbReference type="NCBI Taxonomy" id="60185"/>
    <lineage>
        <taxon>Eukaryota</taxon>
        <taxon>Fungi</taxon>
        <taxon>Fungi incertae sedis</taxon>
        <taxon>Mucoromycota</taxon>
        <taxon>Mucoromycotina</taxon>
        <taxon>Mucoromycetes</taxon>
        <taxon>Mucorales</taxon>
        <taxon>Lichtheimiaceae</taxon>
        <taxon>Phascolomyces</taxon>
    </lineage>
</organism>
<dbReference type="SMART" id="SM00367">
    <property type="entry name" value="LRR_CC"/>
    <property type="match status" value="6"/>
</dbReference>
<dbReference type="GO" id="GO:0019005">
    <property type="term" value="C:SCF ubiquitin ligase complex"/>
    <property type="evidence" value="ECO:0007669"/>
    <property type="project" value="TreeGrafter"/>
</dbReference>
<dbReference type="EMBL" id="JAIXMP010000002">
    <property type="protein sequence ID" value="KAI9277189.1"/>
    <property type="molecule type" value="Genomic_DNA"/>
</dbReference>
<dbReference type="InterPro" id="IPR032675">
    <property type="entry name" value="LRR_dom_sf"/>
</dbReference>
<feature type="region of interest" description="Disordered" evidence="1">
    <location>
        <begin position="519"/>
        <end position="542"/>
    </location>
</feature>
<feature type="compositionally biased region" description="Low complexity" evidence="1">
    <location>
        <begin position="14"/>
        <end position="42"/>
    </location>
</feature>
<dbReference type="InterPro" id="IPR006553">
    <property type="entry name" value="Leu-rich_rpt_Cys-con_subtyp"/>
</dbReference>
<evidence type="ECO:0008006" key="4">
    <source>
        <dbReference type="Google" id="ProtNLM"/>
    </source>
</evidence>
<sequence>MNRASRQRQRQRRQVQPQNEGGEQQEEQQQQQQQQQQQPQQNRIRGPTSALSSFLREHGIRVENRSRRRAQREAQQEQETAATSTASRATSETGATETPAETSSASSSTTATPEPSDSTANTTSILYTPGRRRQLNAAATRIIQAAQASSSSSNSTKGKRKKQLSDDSDDDSDTTDNNEAGPSNRPTRRERRNEIVFCDKCKGRFARPLINGNDIETENICPSCLRGESPNKKAKTKATKKQRGNGISQHDKVPSLQDICINIVATHIDDVEAFGEIGLANLDKLAKIICKNRKLTTHTVRLFLEPTIPEVSLYDCTDVDATGLLNIAQFCPNLKKLKLIYCGQMTSEVIQGYASRLKDLRSIELSGPYLVTKEAWIDFIKTVGRQLETFKISHMFRFTCECLETLVEHCPDLKELKFSRLNAMQDDWLPWIEKFDKLTSLELAYPDPKQPKIKAASVIKVLEARGQNLTTLSLSGLTLMDDTVLLDGILDNCPNLQHLNLHDCPNITSEGIQELFTEWNKPSSPSPQGDDDEECDHPAATAERDNNGVTCITKKVRGLERIDISRCLKLEDEALKAILAHSGKTLKGLNLHSVDKLSASGLEMLAGKYPEQDKKGLSATTIYEENQVKACKNLKELNCSYVRSMDDLVLKLLIEECPSLEKIRVWGCNQLTNQITASNVKIIGRELERS</sequence>
<proteinExistence type="predicted"/>
<feature type="compositionally biased region" description="Basic and acidic residues" evidence="1">
    <location>
        <begin position="55"/>
        <end position="75"/>
    </location>
</feature>